<proteinExistence type="predicted"/>
<keyword evidence="7" id="KW-1185">Reference proteome</keyword>
<dbReference type="GO" id="GO:0016491">
    <property type="term" value="F:oxidoreductase activity"/>
    <property type="evidence" value="ECO:0007669"/>
    <property type="project" value="UniProtKB-KW"/>
</dbReference>
<dbReference type="InterPro" id="IPR050315">
    <property type="entry name" value="FAD-oxidoreductase_2"/>
</dbReference>
<dbReference type="Pfam" id="PF00890">
    <property type="entry name" value="FAD_binding_2"/>
    <property type="match status" value="1"/>
</dbReference>
<dbReference type="GeneID" id="59347809"/>
<dbReference type="PANTHER" id="PTHR43400:SF7">
    <property type="entry name" value="FAD-DEPENDENT OXIDOREDUCTASE 2 FAD BINDING DOMAIN-CONTAINING PROTEIN"/>
    <property type="match status" value="1"/>
</dbReference>
<evidence type="ECO:0000313" key="7">
    <source>
        <dbReference type="Proteomes" id="UP000636479"/>
    </source>
</evidence>
<keyword evidence="2" id="KW-0285">Flavoprotein</keyword>
<name>A0A8H6VZ56_9AGAR</name>
<evidence type="ECO:0000259" key="5">
    <source>
        <dbReference type="Pfam" id="PF00890"/>
    </source>
</evidence>
<accession>A0A8H6VZ56</accession>
<dbReference type="Gene3D" id="3.90.700.10">
    <property type="entry name" value="Succinate dehydrogenase/fumarate reductase flavoprotein, catalytic domain"/>
    <property type="match status" value="1"/>
</dbReference>
<dbReference type="OrthoDB" id="7777654at2759"/>
<evidence type="ECO:0000256" key="2">
    <source>
        <dbReference type="ARBA" id="ARBA00022630"/>
    </source>
</evidence>
<sequence>MEQATGLDVIVLAGMLMHRSTEETENSQISTLNQASYPIGLMLNAEGKRFVDEGEDYRNYTYAKFGRAILEQPGSYVFQVWDSKVIAMLRKEEYGDGVVTKTFADSLEDLAQKLQERGLKRKSEFVRTIKEFNAAVESYRSSKPTAWNPAIKDGCSTGSQLSPPKSNWALTIDQPPFLAVKVSCGITFTFGGLAIEPTTAEVISDSTGRPIPGLFCAGEMVGLFHGNYPGGSGLIAGAVFGRRAGQTSSRYLATSR</sequence>
<feature type="domain" description="FAD-dependent oxidoreductase 2 FAD-binding" evidence="5">
    <location>
        <begin position="40"/>
        <end position="232"/>
    </location>
</feature>
<reference evidence="6" key="1">
    <citation type="submission" date="2020-05" db="EMBL/GenBank/DDBJ databases">
        <title>Mycena genomes resolve the evolution of fungal bioluminescence.</title>
        <authorList>
            <person name="Tsai I.J."/>
        </authorList>
    </citation>
    <scope>NUCLEOTIDE SEQUENCE</scope>
    <source>
        <strain evidence="6">171206Taipei</strain>
    </source>
</reference>
<dbReference type="Gene3D" id="3.50.50.60">
    <property type="entry name" value="FAD/NAD(P)-binding domain"/>
    <property type="match status" value="1"/>
</dbReference>
<evidence type="ECO:0000313" key="6">
    <source>
        <dbReference type="EMBL" id="KAF7299147.1"/>
    </source>
</evidence>
<dbReference type="InterPro" id="IPR036188">
    <property type="entry name" value="FAD/NAD-bd_sf"/>
</dbReference>
<organism evidence="6 7">
    <name type="scientific">Mycena indigotica</name>
    <dbReference type="NCBI Taxonomy" id="2126181"/>
    <lineage>
        <taxon>Eukaryota</taxon>
        <taxon>Fungi</taxon>
        <taxon>Dikarya</taxon>
        <taxon>Basidiomycota</taxon>
        <taxon>Agaricomycotina</taxon>
        <taxon>Agaricomycetes</taxon>
        <taxon>Agaricomycetidae</taxon>
        <taxon>Agaricales</taxon>
        <taxon>Marasmiineae</taxon>
        <taxon>Mycenaceae</taxon>
        <taxon>Mycena</taxon>
    </lineage>
</organism>
<evidence type="ECO:0000256" key="1">
    <source>
        <dbReference type="ARBA" id="ARBA00001974"/>
    </source>
</evidence>
<dbReference type="PANTHER" id="PTHR43400">
    <property type="entry name" value="FUMARATE REDUCTASE"/>
    <property type="match status" value="1"/>
</dbReference>
<keyword evidence="3" id="KW-0274">FAD</keyword>
<dbReference type="EMBL" id="JACAZF010000007">
    <property type="protein sequence ID" value="KAF7299147.1"/>
    <property type="molecule type" value="Genomic_DNA"/>
</dbReference>
<dbReference type="SUPFAM" id="SSF56425">
    <property type="entry name" value="Succinate dehydrogenase/fumarate reductase flavoprotein, catalytic domain"/>
    <property type="match status" value="1"/>
</dbReference>
<comment type="cofactor">
    <cofactor evidence="1">
        <name>FAD</name>
        <dbReference type="ChEBI" id="CHEBI:57692"/>
    </cofactor>
</comment>
<protein>
    <submittedName>
        <fullName evidence="6">Fumarate reductase flavoprotein subunit</fullName>
    </submittedName>
</protein>
<dbReference type="InterPro" id="IPR003953">
    <property type="entry name" value="FAD-dep_OxRdtase_2_FAD-bd"/>
</dbReference>
<evidence type="ECO:0000256" key="4">
    <source>
        <dbReference type="ARBA" id="ARBA00023002"/>
    </source>
</evidence>
<comment type="caution">
    <text evidence="6">The sequence shown here is derived from an EMBL/GenBank/DDBJ whole genome shotgun (WGS) entry which is preliminary data.</text>
</comment>
<evidence type="ECO:0000256" key="3">
    <source>
        <dbReference type="ARBA" id="ARBA00022827"/>
    </source>
</evidence>
<gene>
    <name evidence="6" type="ORF">MIND_00863300</name>
</gene>
<keyword evidence="4" id="KW-0560">Oxidoreductase</keyword>
<dbReference type="AlphaFoldDB" id="A0A8H6VZ56"/>
<dbReference type="RefSeq" id="XP_037218535.1">
    <property type="nucleotide sequence ID" value="XM_037365293.1"/>
</dbReference>
<dbReference type="SUPFAM" id="SSF51905">
    <property type="entry name" value="FAD/NAD(P)-binding domain"/>
    <property type="match status" value="1"/>
</dbReference>
<dbReference type="Proteomes" id="UP000636479">
    <property type="component" value="Unassembled WGS sequence"/>
</dbReference>
<dbReference type="InterPro" id="IPR027477">
    <property type="entry name" value="Succ_DH/fumarate_Rdtase_cat_sf"/>
</dbReference>